<reference evidence="2 3" key="1">
    <citation type="journal article" date="2012" name="Science">
        <title>The Paleozoic origin of enzymatic lignin decomposition reconstructed from 31 fungal genomes.</title>
        <authorList>
            <person name="Floudas D."/>
            <person name="Binder M."/>
            <person name="Riley R."/>
            <person name="Barry K."/>
            <person name="Blanchette R.A."/>
            <person name="Henrissat B."/>
            <person name="Martinez A.T."/>
            <person name="Otillar R."/>
            <person name="Spatafora J.W."/>
            <person name="Yadav J.S."/>
            <person name="Aerts A."/>
            <person name="Benoit I."/>
            <person name="Boyd A."/>
            <person name="Carlson A."/>
            <person name="Copeland A."/>
            <person name="Coutinho P.M."/>
            <person name="de Vries R.P."/>
            <person name="Ferreira P."/>
            <person name="Findley K."/>
            <person name="Foster B."/>
            <person name="Gaskell J."/>
            <person name="Glotzer D."/>
            <person name="Gorecki P."/>
            <person name="Heitman J."/>
            <person name="Hesse C."/>
            <person name="Hori C."/>
            <person name="Igarashi K."/>
            <person name="Jurgens J.A."/>
            <person name="Kallen N."/>
            <person name="Kersten P."/>
            <person name="Kohler A."/>
            <person name="Kuees U."/>
            <person name="Kumar T.K.A."/>
            <person name="Kuo A."/>
            <person name="LaButti K."/>
            <person name="Larrondo L.F."/>
            <person name="Lindquist E."/>
            <person name="Ling A."/>
            <person name="Lombard V."/>
            <person name="Lucas S."/>
            <person name="Lundell T."/>
            <person name="Martin R."/>
            <person name="McLaughlin D.J."/>
            <person name="Morgenstern I."/>
            <person name="Morin E."/>
            <person name="Murat C."/>
            <person name="Nagy L.G."/>
            <person name="Nolan M."/>
            <person name="Ohm R.A."/>
            <person name="Patyshakuliyeva A."/>
            <person name="Rokas A."/>
            <person name="Ruiz-Duenas F.J."/>
            <person name="Sabat G."/>
            <person name="Salamov A."/>
            <person name="Samejima M."/>
            <person name="Schmutz J."/>
            <person name="Slot J.C."/>
            <person name="St John F."/>
            <person name="Stenlid J."/>
            <person name="Sun H."/>
            <person name="Sun S."/>
            <person name="Syed K."/>
            <person name="Tsang A."/>
            <person name="Wiebenga A."/>
            <person name="Young D."/>
            <person name="Pisabarro A."/>
            <person name="Eastwood D.C."/>
            <person name="Martin F."/>
            <person name="Cullen D."/>
            <person name="Grigoriev I.V."/>
            <person name="Hibbett D.S."/>
        </authorList>
    </citation>
    <scope>NUCLEOTIDE SEQUENCE [LARGE SCALE GENOMIC DNA]</scope>
    <source>
        <strain evidence="2 3">MD-104</strain>
    </source>
</reference>
<feature type="non-terminal residue" evidence="2">
    <location>
        <position position="537"/>
    </location>
</feature>
<gene>
    <name evidence="2" type="ORF">WOLCODRAFT_161135</name>
</gene>
<feature type="region of interest" description="Disordered" evidence="1">
    <location>
        <begin position="460"/>
        <end position="500"/>
    </location>
</feature>
<feature type="region of interest" description="Disordered" evidence="1">
    <location>
        <begin position="237"/>
        <end position="259"/>
    </location>
</feature>
<keyword evidence="3" id="KW-1185">Reference proteome</keyword>
<feature type="region of interest" description="Disordered" evidence="1">
    <location>
        <begin position="312"/>
        <end position="354"/>
    </location>
</feature>
<feature type="region of interest" description="Disordered" evidence="1">
    <location>
        <begin position="403"/>
        <end position="428"/>
    </location>
</feature>
<proteinExistence type="predicted"/>
<dbReference type="EMBL" id="KB467942">
    <property type="protein sequence ID" value="PCH37896.1"/>
    <property type="molecule type" value="Genomic_DNA"/>
</dbReference>
<accession>A0A2H3J6Q3</accession>
<dbReference type="STRING" id="742152.A0A2H3J6Q3"/>
<organism evidence="2 3">
    <name type="scientific">Wolfiporia cocos (strain MD-104)</name>
    <name type="common">Brown rot fungus</name>
    <dbReference type="NCBI Taxonomy" id="742152"/>
    <lineage>
        <taxon>Eukaryota</taxon>
        <taxon>Fungi</taxon>
        <taxon>Dikarya</taxon>
        <taxon>Basidiomycota</taxon>
        <taxon>Agaricomycotina</taxon>
        <taxon>Agaricomycetes</taxon>
        <taxon>Polyporales</taxon>
        <taxon>Phaeolaceae</taxon>
        <taxon>Wolfiporia</taxon>
    </lineage>
</organism>
<feature type="compositionally biased region" description="Basic and acidic residues" evidence="1">
    <location>
        <begin position="403"/>
        <end position="412"/>
    </location>
</feature>
<feature type="non-terminal residue" evidence="2">
    <location>
        <position position="1"/>
    </location>
</feature>
<protein>
    <submittedName>
        <fullName evidence="2">Uncharacterized protein</fullName>
    </submittedName>
</protein>
<feature type="compositionally biased region" description="Basic and acidic residues" evidence="1">
    <location>
        <begin position="528"/>
        <end position="537"/>
    </location>
</feature>
<dbReference type="Proteomes" id="UP000218811">
    <property type="component" value="Unassembled WGS sequence"/>
</dbReference>
<feature type="compositionally biased region" description="Pro residues" evidence="1">
    <location>
        <begin position="465"/>
        <end position="479"/>
    </location>
</feature>
<name>A0A2H3J6Q3_WOLCO</name>
<feature type="region of interest" description="Disordered" evidence="1">
    <location>
        <begin position="512"/>
        <end position="537"/>
    </location>
</feature>
<feature type="compositionally biased region" description="Polar residues" evidence="1">
    <location>
        <begin position="195"/>
        <end position="205"/>
    </location>
</feature>
<evidence type="ECO:0000313" key="2">
    <source>
        <dbReference type="EMBL" id="PCH37896.1"/>
    </source>
</evidence>
<dbReference type="AlphaFoldDB" id="A0A2H3J6Q3"/>
<evidence type="ECO:0000256" key="1">
    <source>
        <dbReference type="SAM" id="MobiDB-lite"/>
    </source>
</evidence>
<sequence length="537" mass="57531">MRPLNSRAQGVCVSKRTADSLEGGDAKRLRTSDARVYDVTTDVDAFRPSHQRRVADLVSDTEAHDGYLRGRVHMKWSPVDGSLRILMVSDDGHRINVVFTGKCSQYFHLLFFGHGDRLLLSLKGSSLENATSSTPTLKYEHGALIKFIGTKDLARIGQVIDTWHVEQTAQTASARRARASILEDPAQDDWYATQPLPSTSTNPSPDASADTDAPEPQTMSCQPAYCTADTSASIPAIIPVSGPPIPTDSSSNDALPGSASSAGIISSVAASSSASHSSVQQETTSDNSAIDRNQAEVAIPANRSQAQLVEPFKHSSGQQTPQDFGGQVQAANTPLSPDATVRGVRGGDPNPVQLQGVKKTKKILYREEKGKARSRRKQKAFTSSGLLDTDSAVSFGNAIKRADRPQDAEHETAASVPVSPPPDYQDSQSMLPIIHNVTVIHESLAPRSVILPNQYESKQIAPNFPIQPPPDPVSPPGEPNSPGQPEHAIASTPPPPRPAIVVHSTARYVSFSGEPSEANDNVSLRQGRHTEAVRLSI</sequence>
<feature type="region of interest" description="Disordered" evidence="1">
    <location>
        <begin position="184"/>
        <end position="222"/>
    </location>
</feature>
<evidence type="ECO:0000313" key="3">
    <source>
        <dbReference type="Proteomes" id="UP000218811"/>
    </source>
</evidence>